<sequence>MSGQGCRPEDALAKECPVTSQPHDPAALPRKEPVGADAFFGLDLRVGRVVGVEDFPQARVPACKLVVDFGPAVGTLQTSAQITNYAHDELEGRLVVGAINLGDKRIAGFTSEFLVLGGLEPDGTVRLLGVDQGVEPGAPVA</sequence>
<keyword evidence="7" id="KW-1185">Reference proteome</keyword>
<organism evidence="6 7">
    <name type="scientific">Egibacter rhizosphaerae</name>
    <dbReference type="NCBI Taxonomy" id="1670831"/>
    <lineage>
        <taxon>Bacteria</taxon>
        <taxon>Bacillati</taxon>
        <taxon>Actinomycetota</taxon>
        <taxon>Nitriliruptoria</taxon>
        <taxon>Egibacterales</taxon>
        <taxon>Egibacteraceae</taxon>
        <taxon>Egibacter</taxon>
    </lineage>
</organism>
<dbReference type="GO" id="GO:0000049">
    <property type="term" value="F:tRNA binding"/>
    <property type="evidence" value="ECO:0007669"/>
    <property type="project" value="UniProtKB-UniRule"/>
</dbReference>
<keyword evidence="1 3" id="KW-0820">tRNA-binding</keyword>
<evidence type="ECO:0000256" key="4">
    <source>
        <dbReference type="SAM" id="MobiDB-lite"/>
    </source>
</evidence>
<dbReference type="Pfam" id="PF01588">
    <property type="entry name" value="tRNA_bind"/>
    <property type="match status" value="1"/>
</dbReference>
<feature type="region of interest" description="Disordered" evidence="4">
    <location>
        <begin position="1"/>
        <end position="30"/>
    </location>
</feature>
<keyword evidence="2 3" id="KW-0694">RNA-binding</keyword>
<reference evidence="6 7" key="1">
    <citation type="submission" date="2019-01" db="EMBL/GenBank/DDBJ databases">
        <title>Egibacter rhizosphaerae EGI 80759T.</title>
        <authorList>
            <person name="Chen D.-D."/>
            <person name="Tian Y."/>
            <person name="Jiao J.-Y."/>
            <person name="Zhang X.-T."/>
            <person name="Zhang Y.-G."/>
            <person name="Zhang Y."/>
            <person name="Xiao M."/>
            <person name="Shu W.-S."/>
            <person name="Li W.-J."/>
        </authorList>
    </citation>
    <scope>NUCLEOTIDE SEQUENCE [LARGE SCALE GENOMIC DNA]</scope>
    <source>
        <strain evidence="6 7">EGI 80759</strain>
    </source>
</reference>
<dbReference type="PANTHER" id="PTHR11586">
    <property type="entry name" value="TRNA-AMINOACYLATION COFACTOR ARC1 FAMILY MEMBER"/>
    <property type="match status" value="1"/>
</dbReference>
<evidence type="ECO:0000259" key="5">
    <source>
        <dbReference type="PROSITE" id="PS50886"/>
    </source>
</evidence>
<accession>A0A411YHT1</accession>
<evidence type="ECO:0000256" key="1">
    <source>
        <dbReference type="ARBA" id="ARBA00022555"/>
    </source>
</evidence>
<dbReference type="InterPro" id="IPR051270">
    <property type="entry name" value="Tyrosine-tRNA_ligase_regulator"/>
</dbReference>
<dbReference type="InterPro" id="IPR002547">
    <property type="entry name" value="tRNA-bd_dom"/>
</dbReference>
<evidence type="ECO:0000313" key="7">
    <source>
        <dbReference type="Proteomes" id="UP000291469"/>
    </source>
</evidence>
<dbReference type="OrthoDB" id="9794564at2"/>
<dbReference type="CDD" id="cd02798">
    <property type="entry name" value="tRNA_bind_CsaA"/>
    <property type="match status" value="1"/>
</dbReference>
<evidence type="ECO:0000256" key="2">
    <source>
        <dbReference type="ARBA" id="ARBA00022884"/>
    </source>
</evidence>
<dbReference type="KEGG" id="erz:ER308_14680"/>
<evidence type="ECO:0000313" key="6">
    <source>
        <dbReference type="EMBL" id="QBI20681.1"/>
    </source>
</evidence>
<dbReference type="Proteomes" id="UP000291469">
    <property type="component" value="Chromosome"/>
</dbReference>
<dbReference type="PANTHER" id="PTHR11586:SF37">
    <property type="entry name" value="TRNA-BINDING DOMAIN-CONTAINING PROTEIN"/>
    <property type="match status" value="1"/>
</dbReference>
<feature type="domain" description="TRNA-binding" evidence="5">
    <location>
        <begin position="38"/>
        <end position="141"/>
    </location>
</feature>
<protein>
    <submittedName>
        <fullName evidence="6">tRNA-binding protein</fullName>
    </submittedName>
</protein>
<dbReference type="EMBL" id="CP036402">
    <property type="protein sequence ID" value="QBI20681.1"/>
    <property type="molecule type" value="Genomic_DNA"/>
</dbReference>
<dbReference type="InterPro" id="IPR012340">
    <property type="entry name" value="NA-bd_OB-fold"/>
</dbReference>
<dbReference type="PROSITE" id="PS50886">
    <property type="entry name" value="TRBD"/>
    <property type="match status" value="1"/>
</dbReference>
<dbReference type="SUPFAM" id="SSF50249">
    <property type="entry name" value="Nucleic acid-binding proteins"/>
    <property type="match status" value="1"/>
</dbReference>
<dbReference type="AlphaFoldDB" id="A0A411YHT1"/>
<name>A0A411YHT1_9ACTN</name>
<evidence type="ECO:0000256" key="3">
    <source>
        <dbReference type="PROSITE-ProRule" id="PRU00209"/>
    </source>
</evidence>
<gene>
    <name evidence="6" type="ORF">ER308_14680</name>
</gene>
<dbReference type="Gene3D" id="2.40.50.140">
    <property type="entry name" value="Nucleic acid-binding proteins"/>
    <property type="match status" value="1"/>
</dbReference>
<proteinExistence type="predicted"/>